<evidence type="ECO:0000259" key="2">
    <source>
        <dbReference type="Pfam" id="PF13229"/>
    </source>
</evidence>
<protein>
    <submittedName>
        <fullName evidence="3">Parallel beta-helix domain-containing protein</fullName>
    </submittedName>
</protein>
<dbReference type="InterPro" id="IPR022442">
    <property type="entry name" value="SO_2930-like_dom"/>
</dbReference>
<dbReference type="Proteomes" id="UP001257914">
    <property type="component" value="Unassembled WGS sequence"/>
</dbReference>
<dbReference type="RefSeq" id="WP_315945527.1">
    <property type="nucleotide sequence ID" value="NZ_JAWCUA010000001.1"/>
</dbReference>
<dbReference type="Pfam" id="PF13229">
    <property type="entry name" value="Beta_helix"/>
    <property type="match status" value="1"/>
</dbReference>
<proteinExistence type="predicted"/>
<gene>
    <name evidence="3" type="ORF">RT723_00985</name>
</gene>
<keyword evidence="4" id="KW-1185">Reference proteome</keyword>
<organism evidence="3 4">
    <name type="scientific">Psychrosphaera aquimarina</name>
    <dbReference type="NCBI Taxonomy" id="2044854"/>
    <lineage>
        <taxon>Bacteria</taxon>
        <taxon>Pseudomonadati</taxon>
        <taxon>Pseudomonadota</taxon>
        <taxon>Gammaproteobacteria</taxon>
        <taxon>Alteromonadales</taxon>
        <taxon>Pseudoalteromonadaceae</taxon>
        <taxon>Psychrosphaera</taxon>
    </lineage>
</organism>
<name>A0ABU3QWS0_9GAMM</name>
<feature type="domain" description="Right handed beta helix" evidence="2">
    <location>
        <begin position="256"/>
        <end position="399"/>
    </location>
</feature>
<dbReference type="Gene3D" id="2.160.20.10">
    <property type="entry name" value="Single-stranded right-handed beta-helix, Pectin lyase-like"/>
    <property type="match status" value="1"/>
</dbReference>
<sequence length="601" mass="63715">MENKTMLRSLLAIAVATSIAACGDKAEDIAELVEDQTAIVEQIEQQQEEQEATYTGSGGTDPIPPTLDAPSTTEALTISVPGGKDAEGNYLAYPWNAEGTTQFWYGLDEHEVVIPEASDNVIHLTFAGDYDPVDGTEGPGAELDEVLRGKTGAITVVLPEGAYKMNQALRIDMSLDAFSGITSLTVQGHGIDKTILSFTDSTNVVSDSVHFSSATDLELSHFTVVDSNKNAILVDESTGVYMHHLGTIWPGKVDAGNGAYGLYPVESDHVIIEDSFSFGSADAGVYVGQTNNIVVRRNFAVQNVAGIEIENSTKADVYDNYAYMNTGGVLVFDLPIGNGRYGLGTRVFNNISVSNNEENFAAHGVVGLVPPGTGMLLLASDTVEVFNNDFSGNETFSAVGVSYFLVDNDVTQYIGNPSTGAPGKYSAVIADGWEPTLRSINIHSNRITNSGTKPRGDLLEAPLTDGAPGVLGAYLGTSGYVPAILTDGMGQNLAANNILASIGEMPYEESDYFCVDPAQNVSTGTVIEHTGATSVIDMSTFGLNLAAASFEVDHDGSYLFKCDEPLERLPAYSATFRGVEFGCGKDDNGDICTNAMPPQNL</sequence>
<evidence type="ECO:0000313" key="4">
    <source>
        <dbReference type="Proteomes" id="UP001257914"/>
    </source>
</evidence>
<dbReference type="InterPro" id="IPR012334">
    <property type="entry name" value="Pectin_lyas_fold"/>
</dbReference>
<dbReference type="InterPro" id="IPR011050">
    <property type="entry name" value="Pectin_lyase_fold/virulence"/>
</dbReference>
<feature type="region of interest" description="Disordered" evidence="1">
    <location>
        <begin position="45"/>
        <end position="64"/>
    </location>
</feature>
<evidence type="ECO:0000313" key="3">
    <source>
        <dbReference type="EMBL" id="MDU0111605.1"/>
    </source>
</evidence>
<evidence type="ECO:0000256" key="1">
    <source>
        <dbReference type="SAM" id="MobiDB-lite"/>
    </source>
</evidence>
<comment type="caution">
    <text evidence="3">The sequence shown here is derived from an EMBL/GenBank/DDBJ whole genome shotgun (WGS) entry which is preliminary data.</text>
</comment>
<dbReference type="SUPFAM" id="SSF51126">
    <property type="entry name" value="Pectin lyase-like"/>
    <property type="match status" value="1"/>
</dbReference>
<dbReference type="NCBIfam" id="TIGR03805">
    <property type="entry name" value="beta_helix_1"/>
    <property type="match status" value="1"/>
</dbReference>
<reference evidence="3 4" key="1">
    <citation type="submission" date="2023-10" db="EMBL/GenBank/DDBJ databases">
        <title>Psychrosphaera aquimaarina strain SW33 isolated from seawater.</title>
        <authorList>
            <person name="Bayburt H."/>
            <person name="Kim J.M."/>
            <person name="Choi B.J."/>
            <person name="Jeon C.O."/>
        </authorList>
    </citation>
    <scope>NUCLEOTIDE SEQUENCE [LARGE SCALE GENOMIC DNA]</scope>
    <source>
        <strain evidence="3 4">KCTC 52743</strain>
    </source>
</reference>
<accession>A0ABU3QWS0</accession>
<dbReference type="InterPro" id="IPR039448">
    <property type="entry name" value="Beta_helix"/>
</dbReference>
<dbReference type="PROSITE" id="PS51257">
    <property type="entry name" value="PROKAR_LIPOPROTEIN"/>
    <property type="match status" value="1"/>
</dbReference>
<dbReference type="EMBL" id="JAWCUA010000001">
    <property type="protein sequence ID" value="MDU0111605.1"/>
    <property type="molecule type" value="Genomic_DNA"/>
</dbReference>